<dbReference type="Proteomes" id="UP001403385">
    <property type="component" value="Unassembled WGS sequence"/>
</dbReference>
<evidence type="ECO:0000256" key="1">
    <source>
        <dbReference type="SAM" id="Phobius"/>
    </source>
</evidence>
<comment type="caution">
    <text evidence="2">The sequence shown here is derived from an EMBL/GenBank/DDBJ whole genome shotgun (WGS) entry which is preliminary data.</text>
</comment>
<feature type="transmembrane region" description="Helical" evidence="1">
    <location>
        <begin position="113"/>
        <end position="133"/>
    </location>
</feature>
<keyword evidence="1" id="KW-0812">Transmembrane</keyword>
<organism evidence="2 3">
    <name type="scientific">Rapidithrix thailandica</name>
    <dbReference type="NCBI Taxonomy" id="413964"/>
    <lineage>
        <taxon>Bacteria</taxon>
        <taxon>Pseudomonadati</taxon>
        <taxon>Bacteroidota</taxon>
        <taxon>Cytophagia</taxon>
        <taxon>Cytophagales</taxon>
        <taxon>Flammeovirgaceae</taxon>
        <taxon>Rapidithrix</taxon>
    </lineage>
</organism>
<dbReference type="EMBL" id="JBDKWZ010000005">
    <property type="protein sequence ID" value="MEN7548264.1"/>
    <property type="molecule type" value="Genomic_DNA"/>
</dbReference>
<protein>
    <submittedName>
        <fullName evidence="2">Uncharacterized protein</fullName>
    </submittedName>
</protein>
<dbReference type="AlphaFoldDB" id="A0AAW9RU28"/>
<keyword evidence="1" id="KW-0472">Membrane</keyword>
<feature type="transmembrane region" description="Helical" evidence="1">
    <location>
        <begin position="86"/>
        <end position="107"/>
    </location>
</feature>
<proteinExistence type="predicted"/>
<keyword evidence="1" id="KW-1133">Transmembrane helix</keyword>
<accession>A0AAW9RU28</accession>
<sequence length="155" mass="17939">MDKLNKWALLKALLWEGEAVIATASPQENPSEEQELLLKTHIQLDADVMTFVARKISHVQDEGLIELHFGKISAFVAFLTRLKLSFGSLVGLFTGLITILPIVHWLYEGYTMGFQWANYENSLPVVSLILLYFSPRLFRWFMRQTVQLLWRLLSR</sequence>
<reference evidence="2 3" key="1">
    <citation type="submission" date="2024-04" db="EMBL/GenBank/DDBJ databases">
        <title>Novel genus in family Flammeovirgaceae.</title>
        <authorList>
            <person name="Nguyen T.H."/>
            <person name="Vuong T.Q."/>
            <person name="Le H."/>
            <person name="Kim S.-G."/>
        </authorList>
    </citation>
    <scope>NUCLEOTIDE SEQUENCE [LARGE SCALE GENOMIC DNA]</scope>
    <source>
        <strain evidence="2 3">JCM 23209</strain>
    </source>
</reference>
<keyword evidence="3" id="KW-1185">Reference proteome</keyword>
<gene>
    <name evidence="2" type="ORF">AAG747_10125</name>
</gene>
<dbReference type="RefSeq" id="WP_346821044.1">
    <property type="nucleotide sequence ID" value="NZ_JBDKWZ010000005.1"/>
</dbReference>
<evidence type="ECO:0000313" key="3">
    <source>
        <dbReference type="Proteomes" id="UP001403385"/>
    </source>
</evidence>
<evidence type="ECO:0000313" key="2">
    <source>
        <dbReference type="EMBL" id="MEN7548264.1"/>
    </source>
</evidence>
<name>A0AAW9RU28_9BACT</name>